<dbReference type="PATRIC" id="fig|1352936.5.peg.8837"/>
<dbReference type="Gene3D" id="2.130.10.30">
    <property type="entry name" value="Regulator of chromosome condensation 1/beta-lactamase-inhibitor protein II"/>
    <property type="match status" value="1"/>
</dbReference>
<evidence type="ECO:0000313" key="2">
    <source>
        <dbReference type="Proteomes" id="UP000017984"/>
    </source>
</evidence>
<dbReference type="AlphaFoldDB" id="V6JJA3"/>
<dbReference type="InterPro" id="IPR000408">
    <property type="entry name" value="Reg_chr_condens"/>
</dbReference>
<sequence length="54" mass="5198">MSGGFVAAWGGYAFGQLGEGSTTASNIPVTVVTGLGNITIIAAHNGGNFSLAAA</sequence>
<dbReference type="RefSeq" id="WP_023553351.1">
    <property type="nucleotide sequence ID" value="NZ_CM002285.1"/>
</dbReference>
<proteinExistence type="predicted"/>
<gene>
    <name evidence="1" type="ORF">M878_42685</name>
</gene>
<dbReference type="PROSITE" id="PS50012">
    <property type="entry name" value="RCC1_3"/>
    <property type="match status" value="1"/>
</dbReference>
<dbReference type="Pfam" id="PF00415">
    <property type="entry name" value="RCC1"/>
    <property type="match status" value="1"/>
</dbReference>
<protein>
    <submittedName>
        <fullName evidence="1">Uncharacterized protein</fullName>
    </submittedName>
</protein>
<dbReference type="HOGENOM" id="CLU_3048585_0_0_11"/>
<dbReference type="SUPFAM" id="SSF50985">
    <property type="entry name" value="RCC1/BLIP-II"/>
    <property type="match status" value="1"/>
</dbReference>
<keyword evidence="2" id="KW-1185">Reference proteome</keyword>
<name>V6JJA3_STRRC</name>
<accession>V6JJA3</accession>
<evidence type="ECO:0000313" key="1">
    <source>
        <dbReference type="EMBL" id="EST19196.1"/>
    </source>
</evidence>
<comment type="caution">
    <text evidence="1">The sequence shown here is derived from an EMBL/GenBank/DDBJ whole genome shotgun (WGS) entry which is preliminary data.</text>
</comment>
<dbReference type="EMBL" id="AWQX01000384">
    <property type="protein sequence ID" value="EST19196.1"/>
    <property type="molecule type" value="Genomic_DNA"/>
</dbReference>
<dbReference type="InterPro" id="IPR009091">
    <property type="entry name" value="RCC1/BLIP-II"/>
</dbReference>
<reference evidence="1 2" key="1">
    <citation type="journal article" date="2014" name="Genome Announc.">
        <title>Draft Genome Sequence of Streptomyces roseochromogenes subsp. oscitans DS 12.976, Producer of the Aminocoumarin Antibiotic Clorobiocin.</title>
        <authorList>
            <person name="Ruckert C."/>
            <person name="Kalinowski J."/>
            <person name="Heide L."/>
            <person name="Apel A.K."/>
        </authorList>
    </citation>
    <scope>NUCLEOTIDE SEQUENCE [LARGE SCALE GENOMIC DNA]</scope>
    <source>
        <strain evidence="1 2">DS 12.976</strain>
    </source>
</reference>
<dbReference type="STRING" id="1352936.M878_42685"/>
<organism evidence="1 2">
    <name type="scientific">Streptomyces roseochromogenus subsp. oscitans DS 12.976</name>
    <dbReference type="NCBI Taxonomy" id="1352936"/>
    <lineage>
        <taxon>Bacteria</taxon>
        <taxon>Bacillati</taxon>
        <taxon>Actinomycetota</taxon>
        <taxon>Actinomycetes</taxon>
        <taxon>Kitasatosporales</taxon>
        <taxon>Streptomycetaceae</taxon>
        <taxon>Streptomyces</taxon>
    </lineage>
</organism>
<dbReference type="OrthoDB" id="9796385at2"/>
<dbReference type="Proteomes" id="UP000017984">
    <property type="component" value="Chromosome"/>
</dbReference>